<keyword evidence="2" id="KW-1185">Reference proteome</keyword>
<dbReference type="AlphaFoldDB" id="D0KWF1"/>
<accession>D0KWF1</accession>
<dbReference type="KEGG" id="hna:Hneap_0083"/>
<gene>
    <name evidence="1" type="ordered locus">Hneap_0083</name>
</gene>
<sequence length="59" mass="6692">MGLIDHMVQRDKFQSEELTNGFDFPCCVCIHRHGTDKDEPCRTCDHNMGSVPDDEVPNA</sequence>
<evidence type="ECO:0000313" key="2">
    <source>
        <dbReference type="Proteomes" id="UP000009102"/>
    </source>
</evidence>
<name>D0KWF1_HALNC</name>
<organism evidence="1 2">
    <name type="scientific">Halothiobacillus neapolitanus (strain ATCC 23641 / DSM 15147 / CIP 104769 / NCIMB 8539 / c2)</name>
    <name type="common">Thiobacillus neapolitanus</name>
    <dbReference type="NCBI Taxonomy" id="555778"/>
    <lineage>
        <taxon>Bacteria</taxon>
        <taxon>Pseudomonadati</taxon>
        <taxon>Pseudomonadota</taxon>
        <taxon>Gammaproteobacteria</taxon>
        <taxon>Chromatiales</taxon>
        <taxon>Halothiobacillaceae</taxon>
        <taxon>Halothiobacillus</taxon>
    </lineage>
</organism>
<reference evidence="1 2" key="1">
    <citation type="submission" date="2009-10" db="EMBL/GenBank/DDBJ databases">
        <title>Complete sequence of Halothiobacillus neapolitanus c2.</title>
        <authorList>
            <consortium name="US DOE Joint Genome Institute"/>
            <person name="Lucas S."/>
            <person name="Copeland A."/>
            <person name="Lapidus A."/>
            <person name="Glavina del Rio T."/>
            <person name="Tice H."/>
            <person name="Bruce D."/>
            <person name="Goodwin L."/>
            <person name="Pitluck S."/>
            <person name="Davenport K."/>
            <person name="Brettin T."/>
            <person name="Detter J.C."/>
            <person name="Han C."/>
            <person name="Tapia R."/>
            <person name="Larimer F."/>
            <person name="Land M."/>
            <person name="Hauser L."/>
            <person name="Kyrpides N."/>
            <person name="Mikhailova N."/>
            <person name="Kerfeld C."/>
            <person name="Cannon G."/>
            <person name="Heinhort S."/>
        </authorList>
    </citation>
    <scope>NUCLEOTIDE SEQUENCE [LARGE SCALE GENOMIC DNA]</scope>
    <source>
        <strain evidence="2">ATCC 23641 / c2</strain>
    </source>
</reference>
<dbReference type="HOGENOM" id="CLU_2954132_0_0_6"/>
<dbReference type="STRING" id="555778.Hneap_0083"/>
<evidence type="ECO:0000313" key="1">
    <source>
        <dbReference type="EMBL" id="ACX94948.1"/>
    </source>
</evidence>
<dbReference type="Proteomes" id="UP000009102">
    <property type="component" value="Chromosome"/>
</dbReference>
<proteinExistence type="predicted"/>
<dbReference type="EMBL" id="CP001801">
    <property type="protein sequence ID" value="ACX94948.1"/>
    <property type="molecule type" value="Genomic_DNA"/>
</dbReference>
<protein>
    <submittedName>
        <fullName evidence="1">Uncharacterized protein</fullName>
    </submittedName>
</protein>